<keyword evidence="2" id="KW-0378">Hydrolase</keyword>
<dbReference type="InterPro" id="IPR006684">
    <property type="entry name" value="YbgC/YbaW"/>
</dbReference>
<dbReference type="NCBIfam" id="TIGR00051">
    <property type="entry name" value="YbgC/FadM family acyl-CoA thioesterase"/>
    <property type="match status" value="1"/>
</dbReference>
<dbReference type="EMBL" id="DXEW01000034">
    <property type="protein sequence ID" value="HIX51019.1"/>
    <property type="molecule type" value="Genomic_DNA"/>
</dbReference>
<comment type="caution">
    <text evidence="3">The sequence shown here is derived from an EMBL/GenBank/DDBJ whole genome shotgun (WGS) entry which is preliminary data.</text>
</comment>
<reference evidence="3" key="2">
    <citation type="submission" date="2021-04" db="EMBL/GenBank/DDBJ databases">
        <authorList>
            <person name="Gilroy R."/>
        </authorList>
    </citation>
    <scope>NUCLEOTIDE SEQUENCE</scope>
    <source>
        <strain evidence="3">2189</strain>
    </source>
</reference>
<evidence type="ECO:0000313" key="3">
    <source>
        <dbReference type="EMBL" id="HIX51019.1"/>
    </source>
</evidence>
<evidence type="ECO:0000313" key="4">
    <source>
        <dbReference type="Proteomes" id="UP000886847"/>
    </source>
</evidence>
<dbReference type="InterPro" id="IPR029069">
    <property type="entry name" value="HotDog_dom_sf"/>
</dbReference>
<dbReference type="PIRSF" id="PIRSF003230">
    <property type="entry name" value="YbgC"/>
    <property type="match status" value="1"/>
</dbReference>
<name>A0A9D1W266_9FIRM</name>
<dbReference type="AlphaFoldDB" id="A0A9D1W266"/>
<dbReference type="Gene3D" id="3.10.129.10">
    <property type="entry name" value="Hotdog Thioesterase"/>
    <property type="match status" value="1"/>
</dbReference>
<sequence>MNFLPYRHKAQYYETDTMKIVHHSNYIRWMEEARVDMLEQMGLGYDAMEREGVLSPVLSVECEYKSMTRFPETVEITVRLTRYTGVKFELEYEMRDAASGTLRAKGKSAHCFIDQSGRPVSLRRKFPAWDALFKSYAENQAPPVQ</sequence>
<dbReference type="PANTHER" id="PTHR31793">
    <property type="entry name" value="4-HYDROXYBENZOYL-COA THIOESTERASE FAMILY MEMBER"/>
    <property type="match status" value="1"/>
</dbReference>
<proteinExistence type="inferred from homology"/>
<reference evidence="3" key="1">
    <citation type="journal article" date="2021" name="PeerJ">
        <title>Extensive microbial diversity within the chicken gut microbiome revealed by metagenomics and culture.</title>
        <authorList>
            <person name="Gilroy R."/>
            <person name="Ravi A."/>
            <person name="Getino M."/>
            <person name="Pursley I."/>
            <person name="Horton D.L."/>
            <person name="Alikhan N.F."/>
            <person name="Baker D."/>
            <person name="Gharbi K."/>
            <person name="Hall N."/>
            <person name="Watson M."/>
            <person name="Adriaenssens E.M."/>
            <person name="Foster-Nyarko E."/>
            <person name="Jarju S."/>
            <person name="Secka A."/>
            <person name="Antonio M."/>
            <person name="Oren A."/>
            <person name="Chaudhuri R.R."/>
            <person name="La Ragione R."/>
            <person name="Hildebrand F."/>
            <person name="Pallen M.J."/>
        </authorList>
    </citation>
    <scope>NUCLEOTIDE SEQUENCE</scope>
    <source>
        <strain evidence="3">2189</strain>
    </source>
</reference>
<dbReference type="CDD" id="cd00586">
    <property type="entry name" value="4HBT"/>
    <property type="match status" value="1"/>
</dbReference>
<accession>A0A9D1W266</accession>
<comment type="similarity">
    <text evidence="1">Belongs to the 4-hydroxybenzoyl-CoA thioesterase family.</text>
</comment>
<dbReference type="GO" id="GO:0047617">
    <property type="term" value="F:fatty acyl-CoA hydrolase activity"/>
    <property type="evidence" value="ECO:0007669"/>
    <property type="project" value="TreeGrafter"/>
</dbReference>
<gene>
    <name evidence="3" type="ORF">H9851_07065</name>
</gene>
<evidence type="ECO:0000256" key="1">
    <source>
        <dbReference type="ARBA" id="ARBA00005953"/>
    </source>
</evidence>
<dbReference type="InterPro" id="IPR050563">
    <property type="entry name" value="4-hydroxybenzoyl-CoA_TE"/>
</dbReference>
<dbReference type="Proteomes" id="UP000886847">
    <property type="component" value="Unassembled WGS sequence"/>
</dbReference>
<organism evidence="3 4">
    <name type="scientific">Candidatus Borkfalkia faecavium</name>
    <dbReference type="NCBI Taxonomy" id="2838508"/>
    <lineage>
        <taxon>Bacteria</taxon>
        <taxon>Bacillati</taxon>
        <taxon>Bacillota</taxon>
        <taxon>Clostridia</taxon>
        <taxon>Christensenellales</taxon>
        <taxon>Christensenellaceae</taxon>
        <taxon>Candidatus Borkfalkia</taxon>
    </lineage>
</organism>
<dbReference type="Pfam" id="PF13279">
    <property type="entry name" value="4HBT_2"/>
    <property type="match status" value="1"/>
</dbReference>
<dbReference type="PANTHER" id="PTHR31793:SF27">
    <property type="entry name" value="NOVEL THIOESTERASE SUPERFAMILY DOMAIN AND SAPOSIN A-TYPE DOMAIN CONTAINING PROTEIN (0610012H03RIK)"/>
    <property type="match status" value="1"/>
</dbReference>
<protein>
    <submittedName>
        <fullName evidence="3">Acyl-CoA thioesterase</fullName>
    </submittedName>
</protein>
<dbReference type="SUPFAM" id="SSF54637">
    <property type="entry name" value="Thioesterase/thiol ester dehydrase-isomerase"/>
    <property type="match status" value="1"/>
</dbReference>
<evidence type="ECO:0000256" key="2">
    <source>
        <dbReference type="ARBA" id="ARBA00022801"/>
    </source>
</evidence>